<keyword evidence="11" id="KW-1185">Reference proteome</keyword>
<evidence type="ECO:0000256" key="3">
    <source>
        <dbReference type="ARBA" id="ARBA00022833"/>
    </source>
</evidence>
<feature type="compositionally biased region" description="Polar residues" evidence="8">
    <location>
        <begin position="1"/>
        <end position="23"/>
    </location>
</feature>
<dbReference type="InterPro" id="IPR007219">
    <property type="entry name" value="XnlR_reg_dom"/>
</dbReference>
<dbReference type="GeneID" id="87941889"/>
<dbReference type="PANTHER" id="PTHR47782">
    <property type="entry name" value="ZN(II)2CYS6 TRANSCRIPTION FACTOR (EUROFUNG)-RELATED"/>
    <property type="match status" value="1"/>
</dbReference>
<evidence type="ECO:0000256" key="5">
    <source>
        <dbReference type="ARBA" id="ARBA00023125"/>
    </source>
</evidence>
<dbReference type="GO" id="GO:0005634">
    <property type="term" value="C:nucleus"/>
    <property type="evidence" value="ECO:0007669"/>
    <property type="project" value="UniProtKB-SubCell"/>
</dbReference>
<proteinExistence type="predicted"/>
<dbReference type="SUPFAM" id="SSF57701">
    <property type="entry name" value="Zn2/Cys6 DNA-binding domain"/>
    <property type="match status" value="1"/>
</dbReference>
<name>A0AAX4IAY4_9PEZI</name>
<keyword evidence="2" id="KW-0479">Metal-binding</keyword>
<dbReference type="SMART" id="SM00066">
    <property type="entry name" value="GAL4"/>
    <property type="match status" value="1"/>
</dbReference>
<comment type="subcellular location">
    <subcellularLocation>
        <location evidence="1">Nucleus</location>
    </subcellularLocation>
</comment>
<evidence type="ECO:0000256" key="2">
    <source>
        <dbReference type="ARBA" id="ARBA00022723"/>
    </source>
</evidence>
<dbReference type="InterPro" id="IPR001138">
    <property type="entry name" value="Zn2Cys6_DnaBD"/>
</dbReference>
<keyword evidence="5" id="KW-0238">DNA-binding</keyword>
<dbReference type="RefSeq" id="XP_062777596.1">
    <property type="nucleotide sequence ID" value="XM_062921545.1"/>
</dbReference>
<protein>
    <recommendedName>
        <fullName evidence="9">Zn(2)-C6 fungal-type domain-containing protein</fullName>
    </recommendedName>
</protein>
<feature type="region of interest" description="Disordered" evidence="8">
    <location>
        <begin position="91"/>
        <end position="120"/>
    </location>
</feature>
<dbReference type="PROSITE" id="PS50048">
    <property type="entry name" value="ZN2_CY6_FUNGAL_2"/>
    <property type="match status" value="1"/>
</dbReference>
<gene>
    <name evidence="10" type="ORF">CDEST_05386</name>
</gene>
<feature type="region of interest" description="Disordered" evidence="8">
    <location>
        <begin position="193"/>
        <end position="212"/>
    </location>
</feature>
<evidence type="ECO:0000256" key="4">
    <source>
        <dbReference type="ARBA" id="ARBA00023015"/>
    </source>
</evidence>
<reference evidence="11" key="1">
    <citation type="journal article" date="2023" name="bioRxiv">
        <title>Complete genome of the Medicago anthracnose fungus, Colletotrichum destructivum, reveals a mini-chromosome-like region within a core chromosome.</title>
        <authorList>
            <person name="Lapalu N."/>
            <person name="Simon A."/>
            <person name="Lu A."/>
            <person name="Plaumann P.-L."/>
            <person name="Amselem J."/>
            <person name="Pigne S."/>
            <person name="Auger A."/>
            <person name="Koch C."/>
            <person name="Dallery J.-F."/>
            <person name="O'Connell R.J."/>
        </authorList>
    </citation>
    <scope>NUCLEOTIDE SEQUENCE [LARGE SCALE GENOMIC DNA]</scope>
    <source>
        <strain evidence="11">CBS 520.97</strain>
    </source>
</reference>
<accession>A0AAX4IAY4</accession>
<feature type="region of interest" description="Disordered" evidence="8">
    <location>
        <begin position="1"/>
        <end position="25"/>
    </location>
</feature>
<dbReference type="Pfam" id="PF00172">
    <property type="entry name" value="Zn_clus"/>
    <property type="match status" value="1"/>
</dbReference>
<evidence type="ECO:0000256" key="1">
    <source>
        <dbReference type="ARBA" id="ARBA00004123"/>
    </source>
</evidence>
<dbReference type="CDD" id="cd00067">
    <property type="entry name" value="GAL4"/>
    <property type="match status" value="1"/>
</dbReference>
<keyword evidence="4" id="KW-0805">Transcription regulation</keyword>
<dbReference type="CDD" id="cd12148">
    <property type="entry name" value="fungal_TF_MHR"/>
    <property type="match status" value="1"/>
</dbReference>
<evidence type="ECO:0000313" key="11">
    <source>
        <dbReference type="Proteomes" id="UP001322277"/>
    </source>
</evidence>
<dbReference type="Gene3D" id="4.10.240.10">
    <property type="entry name" value="Zn(2)-C6 fungal-type DNA-binding domain"/>
    <property type="match status" value="1"/>
</dbReference>
<keyword evidence="3" id="KW-0862">Zinc</keyword>
<evidence type="ECO:0000256" key="8">
    <source>
        <dbReference type="SAM" id="MobiDB-lite"/>
    </source>
</evidence>
<feature type="domain" description="Zn(2)-C6 fungal-type" evidence="9">
    <location>
        <begin position="30"/>
        <end position="59"/>
    </location>
</feature>
<dbReference type="GO" id="GO:0045944">
    <property type="term" value="P:positive regulation of transcription by RNA polymerase II"/>
    <property type="evidence" value="ECO:0007669"/>
    <property type="project" value="TreeGrafter"/>
</dbReference>
<dbReference type="GO" id="GO:0000981">
    <property type="term" value="F:DNA-binding transcription factor activity, RNA polymerase II-specific"/>
    <property type="evidence" value="ECO:0007669"/>
    <property type="project" value="InterPro"/>
</dbReference>
<dbReference type="EMBL" id="CP137307">
    <property type="protein sequence ID" value="WQF80372.1"/>
    <property type="molecule type" value="Genomic_DNA"/>
</dbReference>
<organism evidence="10 11">
    <name type="scientific">Colletotrichum destructivum</name>
    <dbReference type="NCBI Taxonomy" id="34406"/>
    <lineage>
        <taxon>Eukaryota</taxon>
        <taxon>Fungi</taxon>
        <taxon>Dikarya</taxon>
        <taxon>Ascomycota</taxon>
        <taxon>Pezizomycotina</taxon>
        <taxon>Sordariomycetes</taxon>
        <taxon>Hypocreomycetidae</taxon>
        <taxon>Glomerellales</taxon>
        <taxon>Glomerellaceae</taxon>
        <taxon>Colletotrichum</taxon>
        <taxon>Colletotrichum destructivum species complex</taxon>
    </lineage>
</organism>
<keyword evidence="7" id="KW-0539">Nucleus</keyword>
<dbReference type="KEGG" id="cdet:87941889"/>
<dbReference type="AlphaFoldDB" id="A0AAX4IAY4"/>
<dbReference type="Pfam" id="PF04082">
    <property type="entry name" value="Fungal_trans"/>
    <property type="match status" value="1"/>
</dbReference>
<dbReference type="GO" id="GO:0006351">
    <property type="term" value="P:DNA-templated transcription"/>
    <property type="evidence" value="ECO:0007669"/>
    <property type="project" value="InterPro"/>
</dbReference>
<dbReference type="PROSITE" id="PS00463">
    <property type="entry name" value="ZN2_CY6_FUNGAL_1"/>
    <property type="match status" value="1"/>
</dbReference>
<dbReference type="GO" id="GO:0043565">
    <property type="term" value="F:sequence-specific DNA binding"/>
    <property type="evidence" value="ECO:0007669"/>
    <property type="project" value="TreeGrafter"/>
</dbReference>
<dbReference type="InterPro" id="IPR052202">
    <property type="entry name" value="Yeast_MetPath_Reg"/>
</dbReference>
<evidence type="ECO:0000256" key="7">
    <source>
        <dbReference type="ARBA" id="ARBA00023242"/>
    </source>
</evidence>
<dbReference type="Proteomes" id="UP001322277">
    <property type="component" value="Chromosome 3"/>
</dbReference>
<dbReference type="SMART" id="SM00906">
    <property type="entry name" value="Fungal_trans"/>
    <property type="match status" value="1"/>
</dbReference>
<keyword evidence="6" id="KW-0804">Transcription</keyword>
<evidence type="ECO:0000313" key="10">
    <source>
        <dbReference type="EMBL" id="WQF80372.1"/>
    </source>
</evidence>
<evidence type="ECO:0000259" key="9">
    <source>
        <dbReference type="PROSITE" id="PS50048"/>
    </source>
</evidence>
<sequence>MSSASSGREPSNSAGTPDVSSETPRTRPIACVRCWKRKQKCDKRLPTCTACQSQDVECVPRHQDITSSTELSHSSVIGYVESLKKRVAELEHNVQSSSRKRARTENHRAESADGPLLADPVSTRTQDAVSMVSSHASARTTTRRGHEDSSVRATMGAIGFLSRSAMAEPRGQSDELARKFSLGEIISGALAIDGRDPSKASPAPKTPTIDGHLLPLTHDATSGHLRRFLDSIMFLPYLDEAGLLEQYDIVVANNDRRDDGGSINPLHVFNVHMALAIGILMSPDSAHLSMLSSGYHAVAANQLHSILRSEVSLEHVHCMVMLLLYSLLSSTGGSAWHLLGLTVKTCISLGLHREPDAHADLAMAEANKRRWLFWTVYSLDRSLSIAMDRPFSIQDDDISVQVPPEEEDAAVSIQHISRKLHLSRYVINHARIISSIRTGRGADIMLDYSNICHWRDLPPSLDCFSPMTLNVTDIFQQLSCRALARLVSPIHQAEGGRDLLLWNAHDVEMDAISTSEQFVDRCYARFAQGGFTGTFIDAYDIFHAAVVCVCLAWRMSQQPPAERRLTKVTGTLHKASTLVTAIASRFPALASFQRVLLALSTCVMGEKHSDFNMITSEAFSPMIPRRIQQFIRYTFT</sequence>
<evidence type="ECO:0000256" key="6">
    <source>
        <dbReference type="ARBA" id="ARBA00023163"/>
    </source>
</evidence>
<dbReference type="InterPro" id="IPR036864">
    <property type="entry name" value="Zn2-C6_fun-type_DNA-bd_sf"/>
</dbReference>
<dbReference type="GO" id="GO:0008270">
    <property type="term" value="F:zinc ion binding"/>
    <property type="evidence" value="ECO:0007669"/>
    <property type="project" value="InterPro"/>
</dbReference>
<dbReference type="PANTHER" id="PTHR47782:SF14">
    <property type="entry name" value="ZN(II)2CYS6 TRANSCRIPTION FACTOR (EUROFUNG)"/>
    <property type="match status" value="1"/>
</dbReference>